<gene>
    <name evidence="1" type="ORF">A7J50_3392</name>
</gene>
<accession>A0A172Z2U7</accession>
<protein>
    <submittedName>
        <fullName evidence="1">Putative phage regulatory protein</fullName>
    </submittedName>
</protein>
<organism evidence="1 2">
    <name type="scientific">Pseudomonas antarctica</name>
    <dbReference type="NCBI Taxonomy" id="219572"/>
    <lineage>
        <taxon>Bacteria</taxon>
        <taxon>Pseudomonadati</taxon>
        <taxon>Pseudomonadota</taxon>
        <taxon>Gammaproteobacteria</taxon>
        <taxon>Pseudomonadales</taxon>
        <taxon>Pseudomonadaceae</taxon>
        <taxon>Pseudomonas</taxon>
    </lineage>
</organism>
<dbReference type="RefSeq" id="WP_064452853.1">
    <property type="nucleotide sequence ID" value="NZ_CP015600.1"/>
</dbReference>
<dbReference type="Gene3D" id="1.10.260.40">
    <property type="entry name" value="lambda repressor-like DNA-binding domains"/>
    <property type="match status" value="1"/>
</dbReference>
<reference evidence="1 2" key="1">
    <citation type="submission" date="2016-05" db="EMBL/GenBank/DDBJ databases">
        <title>Complete genome sequence of Pseudomonas antarctica PAMC 27494.</title>
        <authorList>
            <person name="Lee J."/>
        </authorList>
    </citation>
    <scope>NUCLEOTIDE SEQUENCE [LARGE SCALE GENOMIC DNA]</scope>
    <source>
        <strain evidence="1 2">PAMC 27494</strain>
    </source>
</reference>
<dbReference type="PATRIC" id="fig|219572.3.peg.3490"/>
<evidence type="ECO:0000313" key="1">
    <source>
        <dbReference type="EMBL" id="ANF86770.1"/>
    </source>
</evidence>
<evidence type="ECO:0000313" key="2">
    <source>
        <dbReference type="Proteomes" id="UP000077829"/>
    </source>
</evidence>
<dbReference type="InterPro" id="IPR031856">
    <property type="entry name" value="YdaS_toxin-like"/>
</dbReference>
<sequence>MTPIERLVDFFGGQTKTALALDVSQAAVSYWVSGIHPMGAEKAFKAEELTGGKITARELCMRQRDIQSVA</sequence>
<dbReference type="GO" id="GO:0003677">
    <property type="term" value="F:DNA binding"/>
    <property type="evidence" value="ECO:0007669"/>
    <property type="project" value="InterPro"/>
</dbReference>
<dbReference type="InterPro" id="IPR010982">
    <property type="entry name" value="Lambda_DNA-bd_dom_sf"/>
</dbReference>
<dbReference type="STRING" id="219572.A7J50_3392"/>
<dbReference type="AlphaFoldDB" id="A0A172Z2U7"/>
<name>A0A172Z2U7_9PSED</name>
<dbReference type="EMBL" id="CP015600">
    <property type="protein sequence ID" value="ANF86770.1"/>
    <property type="molecule type" value="Genomic_DNA"/>
</dbReference>
<dbReference type="Pfam" id="PF15943">
    <property type="entry name" value="YdaS_toxin"/>
    <property type="match status" value="1"/>
</dbReference>
<dbReference type="Proteomes" id="UP000077829">
    <property type="component" value="Chromosome"/>
</dbReference>
<dbReference type="SUPFAM" id="SSF47413">
    <property type="entry name" value="lambda repressor-like DNA-binding domains"/>
    <property type="match status" value="1"/>
</dbReference>
<proteinExistence type="predicted"/>
<dbReference type="KEGG" id="panr:A7J50_3392"/>